<dbReference type="AlphaFoldDB" id="T0ZEZ4"/>
<dbReference type="GO" id="GO:0016887">
    <property type="term" value="F:ATP hydrolysis activity"/>
    <property type="evidence" value="ECO:0007669"/>
    <property type="project" value="InterPro"/>
</dbReference>
<dbReference type="Gene3D" id="3.40.50.300">
    <property type="entry name" value="P-loop containing nucleotide triphosphate hydrolases"/>
    <property type="match status" value="1"/>
</dbReference>
<dbReference type="CDD" id="cd03217">
    <property type="entry name" value="ABC_FeS_Assembly"/>
    <property type="match status" value="1"/>
</dbReference>
<comment type="caution">
    <text evidence="4">The sequence shown here is derived from an EMBL/GenBank/DDBJ whole genome shotgun (WGS) entry which is preliminary data.</text>
</comment>
<reference evidence="4" key="2">
    <citation type="journal article" date="2014" name="ISME J.">
        <title>Microbial stratification in low pH oxic and suboxic macroscopic growths along an acid mine drainage.</title>
        <authorList>
            <person name="Mendez-Garcia C."/>
            <person name="Mesa V."/>
            <person name="Sprenger R.R."/>
            <person name="Richter M."/>
            <person name="Diez M.S."/>
            <person name="Solano J."/>
            <person name="Bargiela R."/>
            <person name="Golyshina O.V."/>
            <person name="Manteca A."/>
            <person name="Ramos J.L."/>
            <person name="Gallego J.R."/>
            <person name="Llorente I."/>
            <person name="Martins Dos Santos V.A."/>
            <person name="Jensen O.N."/>
            <person name="Pelaez A.I."/>
            <person name="Sanchez J."/>
            <person name="Ferrer M."/>
        </authorList>
    </citation>
    <scope>NUCLEOTIDE SEQUENCE</scope>
</reference>
<dbReference type="Pfam" id="PF00005">
    <property type="entry name" value="ABC_tran"/>
    <property type="match status" value="1"/>
</dbReference>
<accession>T0ZEZ4</accession>
<evidence type="ECO:0000256" key="2">
    <source>
        <dbReference type="ARBA" id="ARBA00022840"/>
    </source>
</evidence>
<dbReference type="PANTHER" id="PTHR43204:SF1">
    <property type="entry name" value="ABC TRANSPORTER I FAMILY MEMBER 6, CHLOROPLASTIC"/>
    <property type="match status" value="1"/>
</dbReference>
<feature type="domain" description="ABC transporter" evidence="3">
    <location>
        <begin position="11"/>
        <end position="252"/>
    </location>
</feature>
<organism evidence="4">
    <name type="scientific">mine drainage metagenome</name>
    <dbReference type="NCBI Taxonomy" id="410659"/>
    <lineage>
        <taxon>unclassified sequences</taxon>
        <taxon>metagenomes</taxon>
        <taxon>ecological metagenomes</taxon>
    </lineage>
</organism>
<evidence type="ECO:0000313" key="4">
    <source>
        <dbReference type="EMBL" id="EQD42852.1"/>
    </source>
</evidence>
<dbReference type="InterPro" id="IPR027417">
    <property type="entry name" value="P-loop_NTPase"/>
</dbReference>
<protein>
    <submittedName>
        <fullName evidence="4">FeS assembly ATPase SufC</fullName>
    </submittedName>
</protein>
<dbReference type="GO" id="GO:0005524">
    <property type="term" value="F:ATP binding"/>
    <property type="evidence" value="ECO:0007669"/>
    <property type="project" value="UniProtKB-KW"/>
</dbReference>
<dbReference type="PROSITE" id="PS50893">
    <property type="entry name" value="ABC_TRANSPORTER_2"/>
    <property type="match status" value="1"/>
</dbReference>
<proteinExistence type="predicted"/>
<sequence>MTSTATPEHTLVVKDLHVEVAGKEILKGVNLTIRSGELTALMGPNGSGKSTLAYALMGHPKYRVTSGEAVLDGKDLLALPVDQRSRAGLFLGFQYPQEVSGLSLSKFLWTSYMQRHTAETADTAAFDRQLNGTLATLGMEPALLKRSLNEGFSGGEKKRNEILQMGILQPYFAILDEPDSGLDIDAVRAVGETVAKLHNPQTGTLVITHYQRILKYIRPDRIHVMVDGVIALSGGRELAEELEAKGYDWVRVGLVSPS</sequence>
<dbReference type="InterPro" id="IPR003593">
    <property type="entry name" value="AAA+_ATPase"/>
</dbReference>
<name>T0ZEZ4_9ZZZZ</name>
<reference evidence="4" key="1">
    <citation type="submission" date="2013-08" db="EMBL/GenBank/DDBJ databases">
        <authorList>
            <person name="Mendez C."/>
            <person name="Richter M."/>
            <person name="Ferrer M."/>
            <person name="Sanchez J."/>
        </authorList>
    </citation>
    <scope>NUCLEOTIDE SEQUENCE</scope>
</reference>
<dbReference type="InterPro" id="IPR003439">
    <property type="entry name" value="ABC_transporter-like_ATP-bd"/>
</dbReference>
<keyword evidence="2" id="KW-0067">ATP-binding</keyword>
<dbReference type="EMBL" id="AUZX01011565">
    <property type="protein sequence ID" value="EQD42852.1"/>
    <property type="molecule type" value="Genomic_DNA"/>
</dbReference>
<dbReference type="InterPro" id="IPR010230">
    <property type="entry name" value="FeS-cluster_ATPase_SufC"/>
</dbReference>
<gene>
    <name evidence="4" type="ORF">B1A_15759</name>
</gene>
<evidence type="ECO:0000259" key="3">
    <source>
        <dbReference type="PROSITE" id="PS50893"/>
    </source>
</evidence>
<dbReference type="NCBIfam" id="TIGR01978">
    <property type="entry name" value="sufC"/>
    <property type="match status" value="1"/>
</dbReference>
<dbReference type="SMART" id="SM00382">
    <property type="entry name" value="AAA"/>
    <property type="match status" value="1"/>
</dbReference>
<dbReference type="PANTHER" id="PTHR43204">
    <property type="entry name" value="ABC TRANSPORTER I FAMILY MEMBER 6, CHLOROPLASTIC"/>
    <property type="match status" value="1"/>
</dbReference>
<dbReference type="SUPFAM" id="SSF52540">
    <property type="entry name" value="P-loop containing nucleoside triphosphate hydrolases"/>
    <property type="match status" value="1"/>
</dbReference>
<keyword evidence="1" id="KW-0547">Nucleotide-binding</keyword>
<evidence type="ECO:0000256" key="1">
    <source>
        <dbReference type="ARBA" id="ARBA00022741"/>
    </source>
</evidence>